<sequence>MKKMMLKLLLAVVKFLCIIGLLYLSVALVLCIPKVLGTLEKNRLALIAGGAFVVGLPLFCFLRLNSLYVFGHELTHWVMAKIFLRKTGRFQSGKNAGAVEVENPNVWIILAPYVLPFYLLVVIGLYGLIMLIANASIHPYAVKAFAVLLGLSYAYHVILTFFALRSGQADLKMKGKILSLMMVVTGNLLFVFMALIMATRQWRGGFKALTQQILAQAEFVIDVMQRIVDKF</sequence>
<comment type="caution">
    <text evidence="2">The sequence shown here is derived from an EMBL/GenBank/DDBJ whole genome shotgun (WGS) entry which is preliminary data.</text>
</comment>
<accession>A0AAE3VFX2</accession>
<gene>
    <name evidence="2" type="ORF">J3R75_001658</name>
</gene>
<dbReference type="Proteomes" id="UP001238163">
    <property type="component" value="Unassembled WGS sequence"/>
</dbReference>
<keyword evidence="1" id="KW-0812">Transmembrane</keyword>
<keyword evidence="1" id="KW-1133">Transmembrane helix</keyword>
<proteinExistence type="predicted"/>
<dbReference type="RefSeq" id="WP_307260994.1">
    <property type="nucleotide sequence ID" value="NZ_JAUSVL010000001.1"/>
</dbReference>
<evidence type="ECO:0000313" key="3">
    <source>
        <dbReference type="Proteomes" id="UP001238163"/>
    </source>
</evidence>
<name>A0AAE3VFX2_9BACT</name>
<feature type="transmembrane region" description="Helical" evidence="1">
    <location>
        <begin position="145"/>
        <end position="165"/>
    </location>
</feature>
<feature type="transmembrane region" description="Helical" evidence="1">
    <location>
        <begin position="177"/>
        <end position="198"/>
    </location>
</feature>
<dbReference type="AlphaFoldDB" id="A0AAE3VFX2"/>
<feature type="transmembrane region" description="Helical" evidence="1">
    <location>
        <begin position="44"/>
        <end position="64"/>
    </location>
</feature>
<reference evidence="2" key="1">
    <citation type="submission" date="2023-07" db="EMBL/GenBank/DDBJ databases">
        <title>Genomic Encyclopedia of Type Strains, Phase IV (KMG-IV): sequencing the most valuable type-strain genomes for metagenomic binning, comparative biology and taxonomic classification.</title>
        <authorList>
            <person name="Goeker M."/>
        </authorList>
    </citation>
    <scope>NUCLEOTIDE SEQUENCE</scope>
    <source>
        <strain evidence="2">DSM 24202</strain>
    </source>
</reference>
<evidence type="ECO:0000313" key="2">
    <source>
        <dbReference type="EMBL" id="MDQ0289551.1"/>
    </source>
</evidence>
<evidence type="ECO:0000256" key="1">
    <source>
        <dbReference type="SAM" id="Phobius"/>
    </source>
</evidence>
<feature type="transmembrane region" description="Helical" evidence="1">
    <location>
        <begin position="113"/>
        <end position="133"/>
    </location>
</feature>
<protein>
    <submittedName>
        <fullName evidence="2">Uncharacterized protein</fullName>
    </submittedName>
</protein>
<feature type="transmembrane region" description="Helical" evidence="1">
    <location>
        <begin position="12"/>
        <end position="32"/>
    </location>
</feature>
<organism evidence="2 3">
    <name type="scientific">Oligosphaera ethanolica</name>
    <dbReference type="NCBI Taxonomy" id="760260"/>
    <lineage>
        <taxon>Bacteria</taxon>
        <taxon>Pseudomonadati</taxon>
        <taxon>Lentisphaerota</taxon>
        <taxon>Oligosphaeria</taxon>
        <taxon>Oligosphaerales</taxon>
        <taxon>Oligosphaeraceae</taxon>
        <taxon>Oligosphaera</taxon>
    </lineage>
</organism>
<keyword evidence="1" id="KW-0472">Membrane</keyword>
<dbReference type="EMBL" id="JAUSVL010000001">
    <property type="protein sequence ID" value="MDQ0289551.1"/>
    <property type="molecule type" value="Genomic_DNA"/>
</dbReference>
<keyword evidence="3" id="KW-1185">Reference proteome</keyword>